<dbReference type="GO" id="GO:0089702">
    <property type="term" value="F:undecaprenyl-phosphate glucose phosphotransferase activity"/>
    <property type="evidence" value="ECO:0007669"/>
    <property type="project" value="TreeGrafter"/>
</dbReference>
<dbReference type="NCBIfam" id="TIGR03025">
    <property type="entry name" value="EPS_sugtrans"/>
    <property type="match status" value="1"/>
</dbReference>
<evidence type="ECO:0000313" key="11">
    <source>
        <dbReference type="Proteomes" id="UP000189935"/>
    </source>
</evidence>
<dbReference type="Proteomes" id="UP000189935">
    <property type="component" value="Chromosome I"/>
</dbReference>
<evidence type="ECO:0000313" key="10">
    <source>
        <dbReference type="EMBL" id="SHJ85386.1"/>
    </source>
</evidence>
<keyword evidence="6 8" id="KW-0472">Membrane</keyword>
<evidence type="ECO:0000256" key="5">
    <source>
        <dbReference type="ARBA" id="ARBA00022989"/>
    </source>
</evidence>
<dbReference type="InterPro" id="IPR017473">
    <property type="entry name" value="Undecaprenyl-P_gluc_Ptfrase"/>
</dbReference>
<feature type="transmembrane region" description="Helical" evidence="8">
    <location>
        <begin position="257"/>
        <end position="280"/>
    </location>
</feature>
<feature type="transmembrane region" description="Helical" evidence="8">
    <location>
        <begin position="60"/>
        <end position="77"/>
    </location>
</feature>
<evidence type="ECO:0000256" key="4">
    <source>
        <dbReference type="ARBA" id="ARBA00022692"/>
    </source>
</evidence>
<organism evidence="10 11">
    <name type="scientific">Bradyrhizobium lablabi</name>
    <dbReference type="NCBI Taxonomy" id="722472"/>
    <lineage>
        <taxon>Bacteria</taxon>
        <taxon>Pseudomonadati</taxon>
        <taxon>Pseudomonadota</taxon>
        <taxon>Alphaproteobacteria</taxon>
        <taxon>Hyphomicrobiales</taxon>
        <taxon>Nitrobacteraceae</taxon>
        <taxon>Bradyrhizobium</taxon>
    </lineage>
</organism>
<comment type="subcellular location">
    <subcellularLocation>
        <location evidence="1">Membrane</location>
        <topology evidence="1">Multi-pass membrane protein</topology>
    </subcellularLocation>
</comment>
<evidence type="ECO:0000256" key="1">
    <source>
        <dbReference type="ARBA" id="ARBA00004141"/>
    </source>
</evidence>
<feature type="domain" description="Bacterial sugar transferase" evidence="9">
    <location>
        <begin position="254"/>
        <end position="437"/>
    </location>
</feature>
<reference evidence="10 11" key="1">
    <citation type="submission" date="2016-11" db="EMBL/GenBank/DDBJ databases">
        <authorList>
            <person name="Jaros S."/>
            <person name="Januszkiewicz K."/>
            <person name="Wedrychowicz H."/>
        </authorList>
    </citation>
    <scope>NUCLEOTIDE SEQUENCE [LARGE SCALE GENOMIC DNA]</scope>
    <source>
        <strain evidence="10 11">GAS499</strain>
    </source>
</reference>
<dbReference type="GO" id="GO:0000271">
    <property type="term" value="P:polysaccharide biosynthetic process"/>
    <property type="evidence" value="ECO:0007669"/>
    <property type="project" value="UniProtKB-KW"/>
</dbReference>
<feature type="transmembrane region" description="Helical" evidence="8">
    <location>
        <begin position="12"/>
        <end position="39"/>
    </location>
</feature>
<gene>
    <name evidence="10" type="ORF">SAMN05444159_1691</name>
</gene>
<dbReference type="InterPro" id="IPR003362">
    <property type="entry name" value="Bact_transf"/>
</dbReference>
<dbReference type="Pfam" id="PF02397">
    <property type="entry name" value="Bac_transf"/>
    <property type="match status" value="1"/>
</dbReference>
<proteinExistence type="inferred from homology"/>
<evidence type="ECO:0000256" key="2">
    <source>
        <dbReference type="ARBA" id="ARBA00006464"/>
    </source>
</evidence>
<dbReference type="EMBL" id="LT670844">
    <property type="protein sequence ID" value="SHJ85386.1"/>
    <property type="molecule type" value="Genomic_DNA"/>
</dbReference>
<evidence type="ECO:0000256" key="6">
    <source>
        <dbReference type="ARBA" id="ARBA00023136"/>
    </source>
</evidence>
<dbReference type="Pfam" id="PF13727">
    <property type="entry name" value="CoA_binding_3"/>
    <property type="match status" value="1"/>
</dbReference>
<accession>A0A1M6MPQ2</accession>
<evidence type="ECO:0000256" key="7">
    <source>
        <dbReference type="ARBA" id="ARBA00023169"/>
    </source>
</evidence>
<name>A0A1M6MPQ2_9BRAD</name>
<dbReference type="PANTHER" id="PTHR30576:SF21">
    <property type="entry name" value="UDP-GLUCOSE:UNDECAPRENYL-PHOSPHATE GLUCOSE-1-PHOSPHATE TRANSFERASE"/>
    <property type="match status" value="1"/>
</dbReference>
<sequence length="444" mass="49351">MLASYACLAGYSIFAGVSLGGTTVGVALLATLNFIAIMAARKNYRLRRLTQIAVQFRETISVWGAVFGALALAGFTMKVSSDFSRGGVIAFFAGGVLSILCSRLLVAGVISRAVANSWFVRREIVIIAEQGYSLSSAPLREMRQFGYRSVKTFEISTYELSGPGITSALREKLADVISTVRERQIGEIYLLFSWTNRRAIDLLLDALTVLPVSVHLVPDESTARYLRNPVVAIGSSWTAEVRRPPLTRMEQWLKRSFDVAVASVAIVLLLPIMVMTALLIKLDSRGPVFFRQTRNGFNGRPFGIFKFRTMRVLENGASIKQATRDDPRITAVGRFLRKSSIDELPQLFNVLIGDMSIVGPRPHASAHNSEYEKLIANYAFRHHVKPGITGWAQVNGLRGETRTVDLMQRRVEHDIWYINNWNIILDAKIAVRTIAVSLIHADAY</sequence>
<dbReference type="InterPro" id="IPR017475">
    <property type="entry name" value="EPS_sugar_tfrase"/>
</dbReference>
<comment type="similarity">
    <text evidence="2">Belongs to the bacterial sugar transferase family.</text>
</comment>
<dbReference type="AlphaFoldDB" id="A0A1M6MPQ2"/>
<dbReference type="GO" id="GO:0009242">
    <property type="term" value="P:colanic acid biosynthetic process"/>
    <property type="evidence" value="ECO:0007669"/>
    <property type="project" value="TreeGrafter"/>
</dbReference>
<keyword evidence="7" id="KW-0270">Exopolysaccharide synthesis</keyword>
<keyword evidence="5 8" id="KW-1133">Transmembrane helix</keyword>
<keyword evidence="4 8" id="KW-0812">Transmembrane</keyword>
<dbReference type="NCBIfam" id="TIGR03023">
    <property type="entry name" value="WcaJ_sugtrans"/>
    <property type="match status" value="1"/>
</dbReference>
<feature type="transmembrane region" description="Helical" evidence="8">
    <location>
        <begin position="89"/>
        <end position="114"/>
    </location>
</feature>
<dbReference type="GO" id="GO:0016020">
    <property type="term" value="C:membrane"/>
    <property type="evidence" value="ECO:0007669"/>
    <property type="project" value="UniProtKB-SubCell"/>
</dbReference>
<dbReference type="PANTHER" id="PTHR30576">
    <property type="entry name" value="COLANIC BIOSYNTHESIS UDP-GLUCOSE LIPID CARRIER TRANSFERASE"/>
    <property type="match status" value="1"/>
</dbReference>
<keyword evidence="3 10" id="KW-0808">Transferase</keyword>
<evidence type="ECO:0000259" key="9">
    <source>
        <dbReference type="Pfam" id="PF02397"/>
    </source>
</evidence>
<evidence type="ECO:0000256" key="8">
    <source>
        <dbReference type="SAM" id="Phobius"/>
    </source>
</evidence>
<protein>
    <submittedName>
        <fullName evidence="10">Putative colanic acid biosysnthesis UDP-glucose lipid carrier transferase</fullName>
    </submittedName>
</protein>
<evidence type="ECO:0000256" key="3">
    <source>
        <dbReference type="ARBA" id="ARBA00022679"/>
    </source>
</evidence>